<dbReference type="OrthoDB" id="7061812at2"/>
<dbReference type="InterPro" id="IPR052906">
    <property type="entry name" value="Type_IV_Methyl-Rstrct_Enzyme"/>
</dbReference>
<dbReference type="HOGENOM" id="CLU_838402_0_0_6"/>
<keyword evidence="2" id="KW-0255">Endonuclease</keyword>
<organism evidence="2 3">
    <name type="scientific">Xenorhabdus poinarii G6</name>
    <dbReference type="NCBI Taxonomy" id="1354304"/>
    <lineage>
        <taxon>Bacteria</taxon>
        <taxon>Pseudomonadati</taxon>
        <taxon>Pseudomonadota</taxon>
        <taxon>Gammaproteobacteria</taxon>
        <taxon>Enterobacterales</taxon>
        <taxon>Morganellaceae</taxon>
        <taxon>Xenorhabdus</taxon>
    </lineage>
</organism>
<feature type="domain" description="Restriction endonuclease type IV Mrr" evidence="1">
    <location>
        <begin position="181"/>
        <end position="289"/>
    </location>
</feature>
<sequence length="321" mass="38124">MKNRTKNKKVVDATELSLDEWLQLIKENDKKQCYLINDCCFPTDKMLNEYMSNISEKNDDEVRYLISKFLISGGRYYSDDSILQFFNTFSQERKQELLSRFTFYQRLTSIKDWHNVWPSITWVLDLLPHFPYDALNAIRSYFQAHCQFMTDQRLDGCSDAMRLIEAKYIKHQLPVKQVLLDITSRDFELLTAYLYKKKGYSVKITPRSRDGGYDVLAEQKNERQYEKLYIECKRYTENVGVKITRNVLGLLSIENATKGVVVATSYFTKSARNEAQKSNRLELINIEEFDKDMRKHVGVHWIRKIQEYVSEVRKELTDRER</sequence>
<accession>A0A068R0S5</accession>
<dbReference type="GO" id="GO:0009307">
    <property type="term" value="P:DNA restriction-modification system"/>
    <property type="evidence" value="ECO:0007669"/>
    <property type="project" value="InterPro"/>
</dbReference>
<evidence type="ECO:0000259" key="1">
    <source>
        <dbReference type="Pfam" id="PF04471"/>
    </source>
</evidence>
<dbReference type="EMBL" id="FO704551">
    <property type="protein sequence ID" value="CDG20526.1"/>
    <property type="molecule type" value="Genomic_DNA"/>
</dbReference>
<reference evidence="2 3" key="1">
    <citation type="submission" date="2013-07" db="EMBL/GenBank/DDBJ databases">
        <authorList>
            <person name="Genoscope - CEA"/>
        </authorList>
    </citation>
    <scope>NUCLEOTIDE SEQUENCE [LARGE SCALE GENOMIC DNA]</scope>
    <source>
        <strain evidence="2 3">G6</strain>
    </source>
</reference>
<dbReference type="PANTHER" id="PTHR30015:SF7">
    <property type="entry name" value="TYPE IV METHYL-DIRECTED RESTRICTION ENZYME ECOKMRR"/>
    <property type="match status" value="1"/>
</dbReference>
<name>A0A068R0S5_9GAMM</name>
<dbReference type="RefSeq" id="WP_045957911.1">
    <property type="nucleotide sequence ID" value="NZ_FO704551.1"/>
</dbReference>
<dbReference type="InterPro" id="IPR011335">
    <property type="entry name" value="Restrct_endonuc-II-like"/>
</dbReference>
<dbReference type="Gene3D" id="3.40.1350.10">
    <property type="match status" value="1"/>
</dbReference>
<dbReference type="Pfam" id="PF04471">
    <property type="entry name" value="Mrr_cat"/>
    <property type="match status" value="1"/>
</dbReference>
<dbReference type="InterPro" id="IPR007560">
    <property type="entry name" value="Restrct_endonuc_IV_Mrr"/>
</dbReference>
<dbReference type="KEGG" id="xpo:XPG1_0871"/>
<dbReference type="InterPro" id="IPR011856">
    <property type="entry name" value="tRNA_endonuc-like_dom_sf"/>
</dbReference>
<dbReference type="SUPFAM" id="SSF52980">
    <property type="entry name" value="Restriction endonuclease-like"/>
    <property type="match status" value="1"/>
</dbReference>
<proteinExistence type="predicted"/>
<keyword evidence="2" id="KW-0540">Nuclease</keyword>
<evidence type="ECO:0000313" key="3">
    <source>
        <dbReference type="Proteomes" id="UP000032735"/>
    </source>
</evidence>
<protein>
    <submittedName>
        <fullName evidence="2">Restriction endonuclease</fullName>
    </submittedName>
</protein>
<keyword evidence="2" id="KW-0378">Hydrolase</keyword>
<dbReference type="GO" id="GO:0015666">
    <property type="term" value="F:restriction endodeoxyribonuclease activity"/>
    <property type="evidence" value="ECO:0007669"/>
    <property type="project" value="TreeGrafter"/>
</dbReference>
<evidence type="ECO:0000313" key="2">
    <source>
        <dbReference type="EMBL" id="CDG20526.1"/>
    </source>
</evidence>
<dbReference type="REBASE" id="88899">
    <property type="entry name" value="XpoG6MrrP"/>
</dbReference>
<dbReference type="PANTHER" id="PTHR30015">
    <property type="entry name" value="MRR RESTRICTION SYSTEM PROTEIN"/>
    <property type="match status" value="1"/>
</dbReference>
<dbReference type="GO" id="GO:0003677">
    <property type="term" value="F:DNA binding"/>
    <property type="evidence" value="ECO:0007669"/>
    <property type="project" value="InterPro"/>
</dbReference>
<keyword evidence="3" id="KW-1185">Reference proteome</keyword>
<dbReference type="AlphaFoldDB" id="A0A068R0S5"/>
<dbReference type="Proteomes" id="UP000032735">
    <property type="component" value="Chromosome"/>
</dbReference>
<gene>
    <name evidence="2" type="ORF">XPG1_0871</name>
</gene>